<dbReference type="OrthoDB" id="9808939at2"/>
<dbReference type="Proteomes" id="UP000280842">
    <property type="component" value="Unassembled WGS sequence"/>
</dbReference>
<dbReference type="InterPro" id="IPR021130">
    <property type="entry name" value="PRib-ATP_PPHydrolase-like"/>
</dbReference>
<comment type="catalytic activity">
    <reaction evidence="1">
        <text>ATP + H2O = AMP + diphosphate + H(+)</text>
        <dbReference type="Rhea" id="RHEA:14245"/>
        <dbReference type="ChEBI" id="CHEBI:15377"/>
        <dbReference type="ChEBI" id="CHEBI:15378"/>
        <dbReference type="ChEBI" id="CHEBI:30616"/>
        <dbReference type="ChEBI" id="CHEBI:33019"/>
        <dbReference type="ChEBI" id="CHEBI:456215"/>
        <dbReference type="EC" id="3.6.1.8"/>
    </reaction>
</comment>
<dbReference type="GO" id="GO:0046047">
    <property type="term" value="P:TTP catabolic process"/>
    <property type="evidence" value="ECO:0007669"/>
    <property type="project" value="TreeGrafter"/>
</dbReference>
<comment type="caution">
    <text evidence="7">The sequence shown here is derived from an EMBL/GenBank/DDBJ whole genome shotgun (WGS) entry which is preliminary data.</text>
</comment>
<dbReference type="FunFam" id="1.10.287.1080:FF:000001">
    <property type="entry name" value="Nucleoside triphosphate pyrophosphohydrolase"/>
    <property type="match status" value="1"/>
</dbReference>
<name>A0A3M0BAK6_9AQUI</name>
<evidence type="ECO:0000256" key="3">
    <source>
        <dbReference type="ARBA" id="ARBA00066372"/>
    </source>
</evidence>
<accession>A0A3M0BAK6</accession>
<dbReference type="NCBIfam" id="TIGR00444">
    <property type="entry name" value="mazG"/>
    <property type="match status" value="1"/>
</dbReference>
<evidence type="ECO:0000256" key="1">
    <source>
        <dbReference type="ARBA" id="ARBA00052141"/>
    </source>
</evidence>
<evidence type="ECO:0000256" key="2">
    <source>
        <dbReference type="ARBA" id="ARBA00061115"/>
    </source>
</evidence>
<dbReference type="Pfam" id="PF01503">
    <property type="entry name" value="PRA-PH"/>
    <property type="match status" value="1"/>
</dbReference>
<dbReference type="GO" id="GO:0047693">
    <property type="term" value="F:ATP diphosphatase activity"/>
    <property type="evidence" value="ECO:0007669"/>
    <property type="project" value="UniProtKB-EC"/>
</dbReference>
<dbReference type="SUPFAM" id="SSF101386">
    <property type="entry name" value="all-alpha NTP pyrophosphatases"/>
    <property type="match status" value="2"/>
</dbReference>
<dbReference type="RefSeq" id="WP_121923381.1">
    <property type="nucleotide sequence ID" value="NZ_REFO01000013.1"/>
</dbReference>
<evidence type="ECO:0000313" key="7">
    <source>
        <dbReference type="EMBL" id="RMA93209.1"/>
    </source>
</evidence>
<dbReference type="InterPro" id="IPR048015">
    <property type="entry name" value="NTP-PPase_MazG-like_N"/>
</dbReference>
<dbReference type="PANTHER" id="PTHR30522">
    <property type="entry name" value="NUCLEOSIDE TRIPHOSPHATE PYROPHOSPHOHYDROLASE"/>
    <property type="match status" value="1"/>
</dbReference>
<keyword evidence="7" id="KW-0489">Methyltransferase</keyword>
<dbReference type="GO" id="GO:0046052">
    <property type="term" value="P:UTP catabolic process"/>
    <property type="evidence" value="ECO:0007669"/>
    <property type="project" value="TreeGrafter"/>
</dbReference>
<dbReference type="FunFam" id="1.10.287.1080:FF:000003">
    <property type="entry name" value="Nucleoside triphosphate pyrophosphohydrolase"/>
    <property type="match status" value="1"/>
</dbReference>
<dbReference type="Gene3D" id="1.10.287.1080">
    <property type="entry name" value="MazG-like"/>
    <property type="match status" value="2"/>
</dbReference>
<feature type="domain" description="NTP pyrophosphohydrolase MazG-like" evidence="6">
    <location>
        <begin position="30"/>
        <end position="103"/>
    </location>
</feature>
<dbReference type="GO" id="GO:0008168">
    <property type="term" value="F:methyltransferase activity"/>
    <property type="evidence" value="ECO:0007669"/>
    <property type="project" value="UniProtKB-KW"/>
</dbReference>
<dbReference type="CDD" id="cd11528">
    <property type="entry name" value="NTP-PPase_MazG_Nterm"/>
    <property type="match status" value="1"/>
</dbReference>
<dbReference type="GO" id="GO:0046076">
    <property type="term" value="P:dTTP catabolic process"/>
    <property type="evidence" value="ECO:0007669"/>
    <property type="project" value="TreeGrafter"/>
</dbReference>
<keyword evidence="8" id="KW-1185">Reference proteome</keyword>
<keyword evidence="5" id="KW-0175">Coiled coil</keyword>
<dbReference type="GO" id="GO:0032259">
    <property type="term" value="P:methylation"/>
    <property type="evidence" value="ECO:0007669"/>
    <property type="project" value="UniProtKB-KW"/>
</dbReference>
<sequence>MDCREEGKNFQRLVDIYEKIRRECPWDKEQTNKSIKNNLIEEAYELLEAIEKDDDKEMIEELGDVLLQVVFHSQIKKDEGKFDINDVINHLIDKLIYRHPHVFGEKETKDVESVLKQWDKLKEKEKKRESILDGIPKRMPALQRAQKVQNKAAKVGFDWKDINQILNKVEEEIKELKEAKTKEEIKHEFGDILIALVNLGRHLSIDAEEALHEATDRMVSRFQYIEKKAKEQGKKLEDMSLEEMDKYWEEAKSIELNNKLRENR</sequence>
<evidence type="ECO:0000259" key="6">
    <source>
        <dbReference type="Pfam" id="PF03819"/>
    </source>
</evidence>
<dbReference type="Pfam" id="PF03819">
    <property type="entry name" value="MazG"/>
    <property type="match status" value="1"/>
</dbReference>
<organism evidence="7 8">
    <name type="scientific">Hydrogenothermus marinus</name>
    <dbReference type="NCBI Taxonomy" id="133270"/>
    <lineage>
        <taxon>Bacteria</taxon>
        <taxon>Pseudomonadati</taxon>
        <taxon>Aquificota</taxon>
        <taxon>Aquificia</taxon>
        <taxon>Aquificales</taxon>
        <taxon>Hydrogenothermaceae</taxon>
        <taxon>Hydrogenothermus</taxon>
    </lineage>
</organism>
<feature type="coiled-coil region" evidence="5">
    <location>
        <begin position="159"/>
        <end position="186"/>
    </location>
</feature>
<protein>
    <recommendedName>
        <fullName evidence="4">Nucleoside triphosphate pyrophosphohydrolase</fullName>
        <ecNumber evidence="3">3.6.1.8</ecNumber>
    </recommendedName>
</protein>
<proteinExistence type="inferred from homology"/>
<dbReference type="InterPro" id="IPR011551">
    <property type="entry name" value="NTP_PyrPHydrolase_MazG"/>
</dbReference>
<dbReference type="CDD" id="cd11529">
    <property type="entry name" value="NTP-PPase_MazG_Cterm"/>
    <property type="match status" value="1"/>
</dbReference>
<dbReference type="AlphaFoldDB" id="A0A3M0BAK6"/>
<dbReference type="GO" id="GO:0006203">
    <property type="term" value="P:dGTP catabolic process"/>
    <property type="evidence" value="ECO:0007669"/>
    <property type="project" value="TreeGrafter"/>
</dbReference>
<evidence type="ECO:0000256" key="4">
    <source>
        <dbReference type="ARBA" id="ARBA00074799"/>
    </source>
</evidence>
<evidence type="ECO:0000313" key="8">
    <source>
        <dbReference type="Proteomes" id="UP000280842"/>
    </source>
</evidence>
<dbReference type="GO" id="GO:0006950">
    <property type="term" value="P:response to stress"/>
    <property type="evidence" value="ECO:0007669"/>
    <property type="project" value="UniProtKB-ARBA"/>
</dbReference>
<keyword evidence="7" id="KW-0808">Transferase</keyword>
<dbReference type="InterPro" id="IPR048011">
    <property type="entry name" value="NTP-PPase_MazG-like_C"/>
</dbReference>
<reference evidence="7 8" key="1">
    <citation type="submission" date="2018-10" db="EMBL/GenBank/DDBJ databases">
        <title>Genomic Encyclopedia of Archaeal and Bacterial Type Strains, Phase II (KMG-II): from individual species to whole genera.</title>
        <authorList>
            <person name="Goeker M."/>
        </authorList>
    </citation>
    <scope>NUCLEOTIDE SEQUENCE [LARGE SCALE GENOMIC DNA]</scope>
    <source>
        <strain evidence="7 8">VM1</strain>
    </source>
</reference>
<evidence type="ECO:0000256" key="5">
    <source>
        <dbReference type="SAM" id="Coils"/>
    </source>
</evidence>
<dbReference type="InterPro" id="IPR004518">
    <property type="entry name" value="MazG-like_dom"/>
</dbReference>
<dbReference type="NCBIfam" id="NF007113">
    <property type="entry name" value="PRK09562.1"/>
    <property type="match status" value="1"/>
</dbReference>
<dbReference type="EC" id="3.6.1.8" evidence="3"/>
<dbReference type="EMBL" id="REFO01000013">
    <property type="protein sequence ID" value="RMA93209.1"/>
    <property type="molecule type" value="Genomic_DNA"/>
</dbReference>
<dbReference type="GO" id="GO:0046081">
    <property type="term" value="P:dUTP catabolic process"/>
    <property type="evidence" value="ECO:0007669"/>
    <property type="project" value="TreeGrafter"/>
</dbReference>
<gene>
    <name evidence="7" type="ORF">CLV39_1265</name>
</gene>
<comment type="similarity">
    <text evidence="2">Belongs to the nucleoside triphosphate pyrophosphohydrolase family.</text>
</comment>
<dbReference type="PANTHER" id="PTHR30522:SF0">
    <property type="entry name" value="NUCLEOSIDE TRIPHOSPHATE PYROPHOSPHOHYDROLASE"/>
    <property type="match status" value="1"/>
</dbReference>
<dbReference type="GO" id="GO:0046061">
    <property type="term" value="P:dATP catabolic process"/>
    <property type="evidence" value="ECO:0007669"/>
    <property type="project" value="TreeGrafter"/>
</dbReference>